<evidence type="ECO:0008006" key="4">
    <source>
        <dbReference type="Google" id="ProtNLM"/>
    </source>
</evidence>
<gene>
    <name evidence="2" type="ORF">SAMD00023353_0602120</name>
</gene>
<dbReference type="OMA" id="PNELENC"/>
<dbReference type="PANTHER" id="PTHR48182">
    <property type="entry name" value="PROTEIN SERAC1"/>
    <property type="match status" value="1"/>
</dbReference>
<evidence type="ECO:0000256" key="1">
    <source>
        <dbReference type="SAM" id="MobiDB-lite"/>
    </source>
</evidence>
<feature type="region of interest" description="Disordered" evidence="1">
    <location>
        <begin position="416"/>
        <end position="534"/>
    </location>
</feature>
<proteinExistence type="predicted"/>
<accession>A0A1S7UL36</accession>
<feature type="compositionally biased region" description="Low complexity" evidence="1">
    <location>
        <begin position="508"/>
        <end position="519"/>
    </location>
</feature>
<keyword evidence="3" id="KW-1185">Reference proteome</keyword>
<organism evidence="2">
    <name type="scientific">Rosellinia necatrix</name>
    <name type="common">White root-rot fungus</name>
    <dbReference type="NCBI Taxonomy" id="77044"/>
    <lineage>
        <taxon>Eukaryota</taxon>
        <taxon>Fungi</taxon>
        <taxon>Dikarya</taxon>
        <taxon>Ascomycota</taxon>
        <taxon>Pezizomycotina</taxon>
        <taxon>Sordariomycetes</taxon>
        <taxon>Xylariomycetidae</taxon>
        <taxon>Xylariales</taxon>
        <taxon>Xylariaceae</taxon>
        <taxon>Rosellinia</taxon>
    </lineage>
</organism>
<sequence>MNFLPSRFTGQPQPDKKIRLTVTDNELGLKDLHVPAEGTTIEHDIIAVHGIGAHPDQTWCKKVTRDGEQIQINWLAAKDMLPAAVPKARIMRFGYRSQWFGDSPIVMTVSNVAELLLNSLRRRRKDMGSQTRPLMFIAHSFGGLAVIKALQSAANESNDRHIFDSVTGIVFLGTPFRGAEPNGRTEMISRARKLYIDVHPSILRITEANDEMLKTTLNGFLRKREESRSPAQLVCFYELEPCDVARVVNGKQTNPKTIRVDESSGSLDAAKKIPMQRNHFNMNKFEDPNDDTYQTVQEEIVEIVSLSNRISQYHNNGGTRRGIQHEGRRKRYSIAAESHTPGYSSREAPIIDALWDNAPRATTSQPQYDANIKILVRELFWAASLVLKNEMFQSQMYHEPLPGQLSQDVRLLFRDGAAPRQPTPPTSPLDGVRPPLHFPGTVKHGLRKRPLNNHDPTSTPPKPLNKGVESAPREDQQSKRVKRRKINQDMPTKLRRSPRIAGRKRESIPPASASPIGAPLNGNGKRRKTALKGH</sequence>
<feature type="compositionally biased region" description="Basic residues" evidence="1">
    <location>
        <begin position="524"/>
        <end position="534"/>
    </location>
</feature>
<dbReference type="EMBL" id="DF977451">
    <property type="protein sequence ID" value="GAP84017.1"/>
    <property type="molecule type" value="Genomic_DNA"/>
</dbReference>
<dbReference type="Proteomes" id="UP000054516">
    <property type="component" value="Unassembled WGS sequence"/>
</dbReference>
<protein>
    <recommendedName>
        <fullName evidence="4">DUF676 domain-containing protein</fullName>
    </recommendedName>
</protein>
<dbReference type="InterPro" id="IPR029058">
    <property type="entry name" value="AB_hydrolase_fold"/>
</dbReference>
<dbReference type="OrthoDB" id="5086500at2759"/>
<evidence type="ECO:0000313" key="3">
    <source>
        <dbReference type="Proteomes" id="UP000054516"/>
    </source>
</evidence>
<name>A0A1S7UL36_ROSNE</name>
<dbReference type="Gene3D" id="3.40.50.1820">
    <property type="entry name" value="alpha/beta hydrolase"/>
    <property type="match status" value="1"/>
</dbReference>
<dbReference type="PANTHER" id="PTHR48182:SF3">
    <property type="entry name" value="DUF676 DOMAIN-CONTAINING PROTEIN"/>
    <property type="match status" value="1"/>
</dbReference>
<dbReference type="SUPFAM" id="SSF53474">
    <property type="entry name" value="alpha/beta-Hydrolases"/>
    <property type="match status" value="1"/>
</dbReference>
<evidence type="ECO:0000313" key="2">
    <source>
        <dbReference type="EMBL" id="GAP84017.1"/>
    </source>
</evidence>
<dbReference type="AlphaFoldDB" id="A0A1S7UL36"/>
<dbReference type="InterPro" id="IPR052374">
    <property type="entry name" value="SERAC1"/>
</dbReference>
<feature type="compositionally biased region" description="Basic residues" evidence="1">
    <location>
        <begin position="493"/>
        <end position="502"/>
    </location>
</feature>
<reference evidence="2" key="1">
    <citation type="submission" date="2016-03" db="EMBL/GenBank/DDBJ databases">
        <title>Draft genome sequence of Rosellinia necatrix.</title>
        <authorList>
            <person name="Kanematsu S."/>
        </authorList>
    </citation>
    <scope>NUCLEOTIDE SEQUENCE [LARGE SCALE GENOMIC DNA]</scope>
    <source>
        <strain evidence="2">W97</strain>
    </source>
</reference>